<name>A0A392UWV3_9FABA</name>
<dbReference type="EMBL" id="LXQA010979247">
    <property type="protein sequence ID" value="MCI79683.1"/>
    <property type="molecule type" value="Genomic_DNA"/>
</dbReference>
<evidence type="ECO:0000313" key="2">
    <source>
        <dbReference type="Proteomes" id="UP000265520"/>
    </source>
</evidence>
<protein>
    <submittedName>
        <fullName evidence="1">Uncharacterized protein</fullName>
    </submittedName>
</protein>
<proteinExistence type="predicted"/>
<evidence type="ECO:0000313" key="1">
    <source>
        <dbReference type="EMBL" id="MCI79683.1"/>
    </source>
</evidence>
<dbReference type="AlphaFoldDB" id="A0A392UWV3"/>
<sequence length="21" mass="2265">MSECTLLEFFRFGSSAALPSA</sequence>
<keyword evidence="2" id="KW-1185">Reference proteome</keyword>
<comment type="caution">
    <text evidence="1">The sequence shown here is derived from an EMBL/GenBank/DDBJ whole genome shotgun (WGS) entry which is preliminary data.</text>
</comment>
<feature type="non-terminal residue" evidence="1">
    <location>
        <position position="21"/>
    </location>
</feature>
<organism evidence="1 2">
    <name type="scientific">Trifolium medium</name>
    <dbReference type="NCBI Taxonomy" id="97028"/>
    <lineage>
        <taxon>Eukaryota</taxon>
        <taxon>Viridiplantae</taxon>
        <taxon>Streptophyta</taxon>
        <taxon>Embryophyta</taxon>
        <taxon>Tracheophyta</taxon>
        <taxon>Spermatophyta</taxon>
        <taxon>Magnoliopsida</taxon>
        <taxon>eudicotyledons</taxon>
        <taxon>Gunneridae</taxon>
        <taxon>Pentapetalae</taxon>
        <taxon>rosids</taxon>
        <taxon>fabids</taxon>
        <taxon>Fabales</taxon>
        <taxon>Fabaceae</taxon>
        <taxon>Papilionoideae</taxon>
        <taxon>50 kb inversion clade</taxon>
        <taxon>NPAAA clade</taxon>
        <taxon>Hologalegina</taxon>
        <taxon>IRL clade</taxon>
        <taxon>Trifolieae</taxon>
        <taxon>Trifolium</taxon>
    </lineage>
</organism>
<dbReference type="Proteomes" id="UP000265520">
    <property type="component" value="Unassembled WGS sequence"/>
</dbReference>
<accession>A0A392UWV3</accession>
<reference evidence="1 2" key="1">
    <citation type="journal article" date="2018" name="Front. Plant Sci.">
        <title>Red Clover (Trifolium pratense) and Zigzag Clover (T. medium) - A Picture of Genomic Similarities and Differences.</title>
        <authorList>
            <person name="Dluhosova J."/>
            <person name="Istvanek J."/>
            <person name="Nedelnik J."/>
            <person name="Repkova J."/>
        </authorList>
    </citation>
    <scope>NUCLEOTIDE SEQUENCE [LARGE SCALE GENOMIC DNA]</scope>
    <source>
        <strain evidence="2">cv. 10/8</strain>
        <tissue evidence="1">Leaf</tissue>
    </source>
</reference>